<evidence type="ECO:0000313" key="2">
    <source>
        <dbReference type="Proteomes" id="UP000001554"/>
    </source>
</evidence>
<protein>
    <submittedName>
        <fullName evidence="3">Uncharacterized protein LOC118423516 isoform X1</fullName>
    </submittedName>
</protein>
<sequence length="408" mass="45578">MNTSTINVSISLSSEKTPYLCKYFLIVREILLQKMASTAEIAIPQSTEDIAPSWVQQVLQKDLPGVTITDVSVKGNISEGEGFISDIIAFDAVGTRNGTSQRYSLVAKLTNFARPWSVMKQWSKDFQIRAETTEVKFYSKAVPELLSVAVQSAEQKSGDEDDENRPHAESLFLPKCYFAATDPSSMLSVRVMENLKAQGFSIKPKGQPLSREETMLTAGALAQLHGLSHRLELRSGVPLPEKYDWIMTHSDVSDVVDAVTYQYQTNLKVFAAAFPDQADLVARLEKLRPPLIGPEDPRVRVLCHSDCWINNIMLKHAGDVPIDARLVDWQMPRYLPPSSDLAFLLVCNTGWDVFHNHRDDILAHYHHKLQETLGPNESMGLQSYTLDQLKADFKADCPFGGSSVSYAR</sequence>
<dbReference type="KEGG" id="bfo:118423516"/>
<dbReference type="SUPFAM" id="SSF56112">
    <property type="entry name" value="Protein kinase-like (PK-like)"/>
    <property type="match status" value="1"/>
</dbReference>
<dbReference type="Gene3D" id="3.90.1200.10">
    <property type="match status" value="1"/>
</dbReference>
<gene>
    <name evidence="3" type="primary">LOC118423516</name>
</gene>
<proteinExistence type="predicted"/>
<dbReference type="Proteomes" id="UP000001554">
    <property type="component" value="Chromosome 9"/>
</dbReference>
<dbReference type="PANTHER" id="PTHR11012">
    <property type="entry name" value="PROTEIN KINASE-LIKE DOMAIN-CONTAINING"/>
    <property type="match status" value="1"/>
</dbReference>
<dbReference type="Pfam" id="PF02958">
    <property type="entry name" value="EcKL"/>
    <property type="match status" value="1"/>
</dbReference>
<dbReference type="InterPro" id="IPR015897">
    <property type="entry name" value="CHK_kinase-like"/>
</dbReference>
<dbReference type="PANTHER" id="PTHR11012:SF30">
    <property type="entry name" value="PROTEIN KINASE-LIKE DOMAIN-CONTAINING"/>
    <property type="match status" value="1"/>
</dbReference>
<dbReference type="OrthoDB" id="5396515at2759"/>
<evidence type="ECO:0000313" key="3">
    <source>
        <dbReference type="RefSeq" id="XP_035687588.1"/>
    </source>
</evidence>
<dbReference type="SMART" id="SM00587">
    <property type="entry name" value="CHK"/>
    <property type="match status" value="1"/>
</dbReference>
<dbReference type="InterPro" id="IPR011009">
    <property type="entry name" value="Kinase-like_dom_sf"/>
</dbReference>
<dbReference type="OMA" id="CAITHEW"/>
<dbReference type="AlphaFoldDB" id="A0A9J7LS09"/>
<name>A0A9J7LS09_BRAFL</name>
<evidence type="ECO:0000259" key="1">
    <source>
        <dbReference type="SMART" id="SM00587"/>
    </source>
</evidence>
<organism evidence="2 3">
    <name type="scientific">Branchiostoma floridae</name>
    <name type="common">Florida lancelet</name>
    <name type="synonym">Amphioxus</name>
    <dbReference type="NCBI Taxonomy" id="7739"/>
    <lineage>
        <taxon>Eukaryota</taxon>
        <taxon>Metazoa</taxon>
        <taxon>Chordata</taxon>
        <taxon>Cephalochordata</taxon>
        <taxon>Leptocardii</taxon>
        <taxon>Amphioxiformes</taxon>
        <taxon>Branchiostomatidae</taxon>
        <taxon>Branchiostoma</taxon>
    </lineage>
</organism>
<dbReference type="InterPro" id="IPR004119">
    <property type="entry name" value="EcKL"/>
</dbReference>
<feature type="domain" description="CHK kinase-like" evidence="1">
    <location>
        <begin position="190"/>
        <end position="375"/>
    </location>
</feature>
<keyword evidence="2" id="KW-1185">Reference proteome</keyword>
<dbReference type="RefSeq" id="XP_035687588.1">
    <property type="nucleotide sequence ID" value="XM_035831695.1"/>
</dbReference>
<reference evidence="3" key="2">
    <citation type="submission" date="2025-08" db="UniProtKB">
        <authorList>
            <consortium name="RefSeq"/>
        </authorList>
    </citation>
    <scope>IDENTIFICATION</scope>
    <source>
        <strain evidence="3">S238N-H82</strain>
        <tissue evidence="3">Testes</tissue>
    </source>
</reference>
<accession>A0A9J7LS09</accession>
<reference evidence="2" key="1">
    <citation type="journal article" date="2020" name="Nat. Ecol. Evol.">
        <title>Deeply conserved synteny resolves early events in vertebrate evolution.</title>
        <authorList>
            <person name="Simakov O."/>
            <person name="Marletaz F."/>
            <person name="Yue J.X."/>
            <person name="O'Connell B."/>
            <person name="Jenkins J."/>
            <person name="Brandt A."/>
            <person name="Calef R."/>
            <person name="Tung C.H."/>
            <person name="Huang T.K."/>
            <person name="Schmutz J."/>
            <person name="Satoh N."/>
            <person name="Yu J.K."/>
            <person name="Putnam N.H."/>
            <person name="Green R.E."/>
            <person name="Rokhsar D.S."/>
        </authorList>
    </citation>
    <scope>NUCLEOTIDE SEQUENCE [LARGE SCALE GENOMIC DNA]</scope>
    <source>
        <strain evidence="2">S238N-H82</strain>
    </source>
</reference>
<dbReference type="GeneID" id="118423516"/>